<feature type="transmembrane region" description="Helical" evidence="6">
    <location>
        <begin position="97"/>
        <end position="130"/>
    </location>
</feature>
<accession>A0ABY4H8C7</accession>
<keyword evidence="4 6" id="KW-1133">Transmembrane helix</keyword>
<sequence length="259" mass="29609">MLLHRLNPSIKALTVIAAVIGLALIFDPITPLLFSILTVACTFLFGRVKVKYYLMFLIPFTIISFGMLWTTIVFADAPEHPNQIVHLLLWEVPKEDVIVALSLALRMFAFATLSLMFIFTTDMVGFILSLMQQCKLSPKLAYGVLAGYRFLPLMKEEFQHIQEAHQVRGVKRGKTMKESFKQYKRFVIPLLAGAIRKAERTAVAMESKGFTGSRERSFYRVFTVKGIDWIFFITTLASLIVIAYISYLLGYFSWYQGQF</sequence>
<dbReference type="InterPro" id="IPR003339">
    <property type="entry name" value="ABC/ECF_trnsptr_transmembrane"/>
</dbReference>
<dbReference type="PANTHER" id="PTHR34857">
    <property type="entry name" value="SLL0384 PROTEIN"/>
    <property type="match status" value="1"/>
</dbReference>
<keyword evidence="3 6" id="KW-0812">Transmembrane</keyword>
<organism evidence="7 8">
    <name type="scientific">Halobacillus amylolyticus</name>
    <dbReference type="NCBI Taxonomy" id="2932259"/>
    <lineage>
        <taxon>Bacteria</taxon>
        <taxon>Bacillati</taxon>
        <taxon>Bacillota</taxon>
        <taxon>Bacilli</taxon>
        <taxon>Bacillales</taxon>
        <taxon>Bacillaceae</taxon>
        <taxon>Halobacillus</taxon>
    </lineage>
</organism>
<proteinExistence type="predicted"/>
<evidence type="ECO:0000256" key="2">
    <source>
        <dbReference type="ARBA" id="ARBA00022475"/>
    </source>
</evidence>
<comment type="subcellular location">
    <subcellularLocation>
        <location evidence="1">Membrane</location>
        <topology evidence="1">Multi-pass membrane protein</topology>
    </subcellularLocation>
</comment>
<name>A0ABY4H8C7_9BACI</name>
<keyword evidence="2" id="KW-1003">Cell membrane</keyword>
<keyword evidence="8" id="KW-1185">Reference proteome</keyword>
<feature type="transmembrane region" description="Helical" evidence="6">
    <location>
        <begin position="229"/>
        <end position="254"/>
    </location>
</feature>
<dbReference type="Proteomes" id="UP000830326">
    <property type="component" value="Chromosome"/>
</dbReference>
<evidence type="ECO:0000256" key="4">
    <source>
        <dbReference type="ARBA" id="ARBA00022989"/>
    </source>
</evidence>
<evidence type="ECO:0000256" key="6">
    <source>
        <dbReference type="SAM" id="Phobius"/>
    </source>
</evidence>
<gene>
    <name evidence="7" type="ORF">MUO15_15795</name>
</gene>
<evidence type="ECO:0000256" key="5">
    <source>
        <dbReference type="ARBA" id="ARBA00023136"/>
    </source>
</evidence>
<evidence type="ECO:0000313" key="7">
    <source>
        <dbReference type="EMBL" id="UOR11047.1"/>
    </source>
</evidence>
<evidence type="ECO:0000256" key="1">
    <source>
        <dbReference type="ARBA" id="ARBA00004141"/>
    </source>
</evidence>
<dbReference type="CDD" id="cd16914">
    <property type="entry name" value="EcfT"/>
    <property type="match status" value="1"/>
</dbReference>
<feature type="transmembrane region" description="Helical" evidence="6">
    <location>
        <begin position="12"/>
        <end position="45"/>
    </location>
</feature>
<keyword evidence="5 6" id="KW-0472">Membrane</keyword>
<dbReference type="PANTHER" id="PTHR34857:SF2">
    <property type="entry name" value="SLL0384 PROTEIN"/>
    <property type="match status" value="1"/>
</dbReference>
<evidence type="ECO:0000313" key="8">
    <source>
        <dbReference type="Proteomes" id="UP000830326"/>
    </source>
</evidence>
<feature type="transmembrane region" description="Helical" evidence="6">
    <location>
        <begin position="52"/>
        <end position="77"/>
    </location>
</feature>
<dbReference type="RefSeq" id="WP_245030624.1">
    <property type="nucleotide sequence ID" value="NZ_CP095075.1"/>
</dbReference>
<dbReference type="EMBL" id="CP095075">
    <property type="protein sequence ID" value="UOR11047.1"/>
    <property type="molecule type" value="Genomic_DNA"/>
</dbReference>
<dbReference type="Pfam" id="PF02361">
    <property type="entry name" value="CbiQ"/>
    <property type="match status" value="1"/>
</dbReference>
<protein>
    <submittedName>
        <fullName evidence="7">Energy-coupling factor transporter transmembrane protein EcfT</fullName>
    </submittedName>
</protein>
<dbReference type="InterPro" id="IPR051611">
    <property type="entry name" value="ECF_transporter_component"/>
</dbReference>
<evidence type="ECO:0000256" key="3">
    <source>
        <dbReference type="ARBA" id="ARBA00022692"/>
    </source>
</evidence>
<reference evidence="7" key="1">
    <citation type="submission" date="2022-04" db="EMBL/GenBank/DDBJ databases">
        <title>Halobacillus sp. isolated from saltern.</title>
        <authorList>
            <person name="Won M."/>
            <person name="Lee C.-M."/>
            <person name="Woen H.-Y."/>
            <person name="Kwon S.-W."/>
        </authorList>
    </citation>
    <scope>NUCLEOTIDE SEQUENCE</scope>
    <source>
        <strain evidence="7">SSHM10-5</strain>
    </source>
</reference>